<dbReference type="Gene3D" id="3.30.30.10">
    <property type="entry name" value="Knottin, scorpion toxin-like"/>
    <property type="match status" value="1"/>
</dbReference>
<gene>
    <name evidence="3" type="ORF">URODEC1_LOCUS11522</name>
</gene>
<dbReference type="Pfam" id="PF00304">
    <property type="entry name" value="Gamma-thionin"/>
    <property type="match status" value="1"/>
</dbReference>
<dbReference type="AlphaFoldDB" id="A0ABC8WD24"/>
<accession>A0ABC8WD24</accession>
<dbReference type="InterPro" id="IPR036574">
    <property type="entry name" value="Scorpion_toxin-like_sf"/>
</dbReference>
<keyword evidence="4" id="KW-1185">Reference proteome</keyword>
<proteinExistence type="predicted"/>
<evidence type="ECO:0000313" key="4">
    <source>
        <dbReference type="Proteomes" id="UP001497457"/>
    </source>
</evidence>
<dbReference type="Proteomes" id="UP001497457">
    <property type="component" value="Chromosome 12b"/>
</dbReference>
<keyword evidence="1" id="KW-0732">Signal</keyword>
<evidence type="ECO:0000256" key="1">
    <source>
        <dbReference type="SAM" id="SignalP"/>
    </source>
</evidence>
<sequence>MAEPSRRNNDLSAAAAAILLFVVVSSVASVGAQTTCRHLSGQYEGWCASDYSCTEMCVAESSLNIRGECHDFPRRCYCVTC</sequence>
<dbReference type="InterPro" id="IPR003614">
    <property type="entry name" value="Knottins"/>
</dbReference>
<name>A0ABC8WD24_9POAL</name>
<organism evidence="3 4">
    <name type="scientific">Urochloa decumbens</name>
    <dbReference type="NCBI Taxonomy" id="240449"/>
    <lineage>
        <taxon>Eukaryota</taxon>
        <taxon>Viridiplantae</taxon>
        <taxon>Streptophyta</taxon>
        <taxon>Embryophyta</taxon>
        <taxon>Tracheophyta</taxon>
        <taxon>Spermatophyta</taxon>
        <taxon>Magnoliopsida</taxon>
        <taxon>Liliopsida</taxon>
        <taxon>Poales</taxon>
        <taxon>Poaceae</taxon>
        <taxon>PACMAD clade</taxon>
        <taxon>Panicoideae</taxon>
        <taxon>Panicodae</taxon>
        <taxon>Paniceae</taxon>
        <taxon>Melinidinae</taxon>
        <taxon>Urochloa</taxon>
    </lineage>
</organism>
<evidence type="ECO:0000313" key="3">
    <source>
        <dbReference type="EMBL" id="CAL4905165.1"/>
    </source>
</evidence>
<feature type="chain" id="PRO_5044882553" description="Knottins-like domain-containing protein" evidence="1">
    <location>
        <begin position="33"/>
        <end position="81"/>
    </location>
</feature>
<evidence type="ECO:0000259" key="2">
    <source>
        <dbReference type="Pfam" id="PF00304"/>
    </source>
</evidence>
<feature type="signal peptide" evidence="1">
    <location>
        <begin position="1"/>
        <end position="32"/>
    </location>
</feature>
<protein>
    <recommendedName>
        <fullName evidence="2">Knottins-like domain-containing protein</fullName>
    </recommendedName>
</protein>
<feature type="domain" description="Knottins-like" evidence="2">
    <location>
        <begin position="35"/>
        <end position="81"/>
    </location>
</feature>
<dbReference type="SUPFAM" id="SSF57095">
    <property type="entry name" value="Scorpion toxin-like"/>
    <property type="match status" value="1"/>
</dbReference>
<reference evidence="3" key="1">
    <citation type="submission" date="2024-10" db="EMBL/GenBank/DDBJ databases">
        <authorList>
            <person name="Ryan C."/>
        </authorList>
    </citation>
    <scope>NUCLEOTIDE SEQUENCE [LARGE SCALE GENOMIC DNA]</scope>
</reference>
<dbReference type="EMBL" id="OZ075122">
    <property type="protein sequence ID" value="CAL4905165.1"/>
    <property type="molecule type" value="Genomic_DNA"/>
</dbReference>